<proteinExistence type="predicted"/>
<evidence type="ECO:0000313" key="2">
    <source>
        <dbReference type="EMBL" id="AHY44721.1"/>
    </source>
</evidence>
<dbReference type="InterPro" id="IPR054232">
    <property type="entry name" value="DUF6957"/>
</dbReference>
<sequence length="131" mass="15038">MATLREMADLLYSAGEPMSGSGMNDTEAMAYARQHFVYGGYCLVRNWRWLDLDVTESQRLQLAKTRRQPALVYAHTVIFDSERRWDVGDFVRTSLLHHHEEFHFRTLNTAYLLLGPGTRIQVSADAVASIF</sequence>
<name>A0A023WXN3_STUST</name>
<evidence type="ECO:0000259" key="1">
    <source>
        <dbReference type="Pfam" id="PF22275"/>
    </source>
</evidence>
<protein>
    <recommendedName>
        <fullName evidence="1">DUF6957 domain-containing protein</fullName>
    </recommendedName>
</protein>
<dbReference type="RefSeq" id="WP_003464209.1">
    <property type="nucleotide sequence ID" value="NZ_JAFLNK010000001.1"/>
</dbReference>
<dbReference type="Proteomes" id="UP000025238">
    <property type="component" value="Chromosome"/>
</dbReference>
<dbReference type="Pfam" id="PF22275">
    <property type="entry name" value="DUF6957"/>
    <property type="match status" value="1"/>
</dbReference>
<dbReference type="KEGG" id="pstu:UIB01_20470"/>
<organism evidence="2 3">
    <name type="scientific">Stutzerimonas stutzeri</name>
    <name type="common">Pseudomonas stutzeri</name>
    <dbReference type="NCBI Taxonomy" id="316"/>
    <lineage>
        <taxon>Bacteria</taxon>
        <taxon>Pseudomonadati</taxon>
        <taxon>Pseudomonadota</taxon>
        <taxon>Gammaproteobacteria</taxon>
        <taxon>Pseudomonadales</taxon>
        <taxon>Pseudomonadaceae</taxon>
        <taxon>Stutzerimonas</taxon>
    </lineage>
</organism>
<evidence type="ECO:0000313" key="3">
    <source>
        <dbReference type="Proteomes" id="UP000025238"/>
    </source>
</evidence>
<accession>A0A023WXN3</accession>
<dbReference type="PATRIC" id="fig|316.97.peg.4093"/>
<feature type="domain" description="DUF6957" evidence="1">
    <location>
        <begin position="20"/>
        <end position="128"/>
    </location>
</feature>
<dbReference type="EMBL" id="CP007509">
    <property type="protein sequence ID" value="AHY44721.1"/>
    <property type="molecule type" value="Genomic_DNA"/>
</dbReference>
<reference evidence="2 3" key="1">
    <citation type="submission" date="2014-03" db="EMBL/GenBank/DDBJ databases">
        <title>Complete genome sequence of Pseudomonas stutzeri 19SMN4.</title>
        <authorList>
            <person name="Brunet-Galmes I."/>
            <person name="Nogales B."/>
            <person name="Busquets A."/>
            <person name="Pena A."/>
            <person name="Gomila M."/>
            <person name="Garcia-Valdes E."/>
            <person name="Lalucat J."/>
            <person name="Bennasar A."/>
            <person name="Bosch R."/>
        </authorList>
    </citation>
    <scope>NUCLEOTIDE SEQUENCE [LARGE SCALE GENOMIC DNA]</scope>
    <source>
        <strain evidence="2 3">19SMN4</strain>
    </source>
</reference>
<dbReference type="AlphaFoldDB" id="A0A023WXN3"/>
<gene>
    <name evidence="2" type="ORF">UIB01_20470</name>
</gene>